<dbReference type="OrthoDB" id="5517693at2"/>
<dbReference type="STRING" id="499555.BJL86_2548"/>
<dbReference type="AlphaFoldDB" id="A0A173LNU6"/>
<name>A0A173LNU6_9ACTN</name>
<evidence type="ECO:0000313" key="2">
    <source>
        <dbReference type="Proteomes" id="UP000186104"/>
    </source>
</evidence>
<accession>A0A173LNU6</accession>
<gene>
    <name evidence="1" type="ORF">BJL86_2548</name>
</gene>
<proteinExistence type="predicted"/>
<protein>
    <recommendedName>
        <fullName evidence="3">DUF559 domain-containing protein</fullName>
    </recommendedName>
</protein>
<keyword evidence="2" id="KW-1185">Reference proteome</keyword>
<evidence type="ECO:0000313" key="1">
    <source>
        <dbReference type="EMBL" id="ANI93308.1"/>
    </source>
</evidence>
<sequence>MHHAPKNSPALPFNIVSLAETEMLGVSRYRRLNMIRSGRWMEPSRGLICTEALNSIDQATFHREWARAEIIRRGSRHVASVWSAARIWGLPDYVTPTPVTELSLTTDSGRNTRSKRVGSVRILEAPLPDSAKTTCDGIPVTTLARTVADCARRLSFEDAVVIIESALNSKRGRDFDTSHRLRDEIRDELNAFARAHGSVRARAALDFASSLSESVFESRSRVFFEVHRIPQPRQQVEFGDENGTRARGDFVWELQKVVGEADGYAKTGNLPTDSERRRRWKRDKERDLYLNSLGYRVIHWTWDDLRRPLELAATLRRVLAL</sequence>
<dbReference type="KEGG" id="dtm:BJL86_2548"/>
<organism evidence="1 2">
    <name type="scientific">Dietzia timorensis</name>
    <dbReference type="NCBI Taxonomy" id="499555"/>
    <lineage>
        <taxon>Bacteria</taxon>
        <taxon>Bacillati</taxon>
        <taxon>Actinomycetota</taxon>
        <taxon>Actinomycetes</taxon>
        <taxon>Mycobacteriales</taxon>
        <taxon>Dietziaceae</taxon>
        <taxon>Dietzia</taxon>
    </lineage>
</organism>
<dbReference type="EMBL" id="CP015961">
    <property type="protein sequence ID" value="ANI93308.1"/>
    <property type="molecule type" value="Genomic_DNA"/>
</dbReference>
<evidence type="ECO:0008006" key="3">
    <source>
        <dbReference type="Google" id="ProtNLM"/>
    </source>
</evidence>
<dbReference type="RefSeq" id="WP_075845004.1">
    <property type="nucleotide sequence ID" value="NZ_CP015961.1"/>
</dbReference>
<reference evidence="1 2" key="1">
    <citation type="submission" date="2016-06" db="EMBL/GenBank/DDBJ databases">
        <title>Complete genome sequence of a saline-alkali tolerant type strain Dietzia timorensis ID05-A0528T.</title>
        <authorList>
            <person name="Wu X."/>
        </authorList>
    </citation>
    <scope>NUCLEOTIDE SEQUENCE [LARGE SCALE GENOMIC DNA]</scope>
    <source>
        <strain evidence="1 2">ID05-A0528</strain>
    </source>
</reference>
<dbReference type="Proteomes" id="UP000186104">
    <property type="component" value="Chromosome"/>
</dbReference>